<organism evidence="1 2">
    <name type="scientific">Polaromonas eurypsychrophila</name>
    <dbReference type="NCBI Taxonomy" id="1614635"/>
    <lineage>
        <taxon>Bacteria</taxon>
        <taxon>Pseudomonadati</taxon>
        <taxon>Pseudomonadota</taxon>
        <taxon>Betaproteobacteria</taxon>
        <taxon>Burkholderiales</taxon>
        <taxon>Comamonadaceae</taxon>
        <taxon>Polaromonas</taxon>
    </lineage>
</organism>
<proteinExistence type="predicted"/>
<gene>
    <name evidence="1" type="ORF">GCM10011496_32620</name>
</gene>
<dbReference type="RefSeq" id="WP_188709578.1">
    <property type="nucleotide sequence ID" value="NZ_BMIG01000014.1"/>
</dbReference>
<name>A0A916SQX2_9BURK</name>
<dbReference type="Proteomes" id="UP000620596">
    <property type="component" value="Unassembled WGS sequence"/>
</dbReference>
<reference evidence="1" key="2">
    <citation type="submission" date="2020-09" db="EMBL/GenBank/DDBJ databases">
        <authorList>
            <person name="Sun Q."/>
            <person name="Zhou Y."/>
        </authorList>
    </citation>
    <scope>NUCLEOTIDE SEQUENCE</scope>
    <source>
        <strain evidence="1">CGMCC 1.15322</strain>
    </source>
</reference>
<comment type="caution">
    <text evidence="1">The sequence shown here is derived from an EMBL/GenBank/DDBJ whole genome shotgun (WGS) entry which is preliminary data.</text>
</comment>
<sequence>MTAVATSSALERIAASPYGAHTGLWEAAVVNPCRYWPCELLSAFILQMATQGCCINESMMLGSRFYAMEKLTHAHALDDALLRELAVRMFSYFDNEPVHAVFVLVGRPWAH</sequence>
<accession>A0A916SQX2</accession>
<evidence type="ECO:0000313" key="1">
    <source>
        <dbReference type="EMBL" id="GGB09159.1"/>
    </source>
</evidence>
<protein>
    <submittedName>
        <fullName evidence="1">Uncharacterized protein</fullName>
    </submittedName>
</protein>
<dbReference type="AlphaFoldDB" id="A0A916SQX2"/>
<evidence type="ECO:0000313" key="2">
    <source>
        <dbReference type="Proteomes" id="UP000620596"/>
    </source>
</evidence>
<keyword evidence="2" id="KW-1185">Reference proteome</keyword>
<reference evidence="1" key="1">
    <citation type="journal article" date="2014" name="Int. J. Syst. Evol. Microbiol.">
        <title>Complete genome sequence of Corynebacterium casei LMG S-19264T (=DSM 44701T), isolated from a smear-ripened cheese.</title>
        <authorList>
            <consortium name="US DOE Joint Genome Institute (JGI-PGF)"/>
            <person name="Walter F."/>
            <person name="Albersmeier A."/>
            <person name="Kalinowski J."/>
            <person name="Ruckert C."/>
        </authorList>
    </citation>
    <scope>NUCLEOTIDE SEQUENCE</scope>
    <source>
        <strain evidence="1">CGMCC 1.15322</strain>
    </source>
</reference>
<dbReference type="EMBL" id="BMIG01000014">
    <property type="protein sequence ID" value="GGB09159.1"/>
    <property type="molecule type" value="Genomic_DNA"/>
</dbReference>